<keyword evidence="2" id="KW-0479">Metal-binding</keyword>
<proteinExistence type="predicted"/>
<dbReference type="Gene3D" id="1.10.150.240">
    <property type="entry name" value="Putative phosphatase, domain 2"/>
    <property type="match status" value="1"/>
</dbReference>
<dbReference type="Pfam" id="PF00702">
    <property type="entry name" value="Hydrolase"/>
    <property type="match status" value="1"/>
</dbReference>
<comment type="caution">
    <text evidence="5">The sequence shown here is derived from an EMBL/GenBank/DDBJ whole genome shotgun (WGS) entry which is preliminary data.</text>
</comment>
<name>A0ABN0T8Y5_9FIRM</name>
<dbReference type="InterPro" id="IPR023198">
    <property type="entry name" value="PGP-like_dom2"/>
</dbReference>
<evidence type="ECO:0000256" key="1">
    <source>
        <dbReference type="ARBA" id="ARBA00001946"/>
    </source>
</evidence>
<dbReference type="SFLD" id="SFLDS00003">
    <property type="entry name" value="Haloacid_Dehalogenase"/>
    <property type="match status" value="1"/>
</dbReference>
<comment type="cofactor">
    <cofactor evidence="1">
        <name>Mg(2+)</name>
        <dbReference type="ChEBI" id="CHEBI:18420"/>
    </cofactor>
</comment>
<dbReference type="InterPro" id="IPR051400">
    <property type="entry name" value="HAD-like_hydrolase"/>
</dbReference>
<keyword evidence="4" id="KW-0460">Magnesium</keyword>
<reference evidence="5 6" key="1">
    <citation type="journal article" date="2019" name="Int. J. Syst. Evol. Microbiol.">
        <title>The Global Catalogue of Microorganisms (GCM) 10K type strain sequencing project: providing services to taxonomists for standard genome sequencing and annotation.</title>
        <authorList>
            <consortium name="The Broad Institute Genomics Platform"/>
            <consortium name="The Broad Institute Genome Sequencing Center for Infectious Disease"/>
            <person name="Wu L."/>
            <person name="Ma J."/>
        </authorList>
    </citation>
    <scope>NUCLEOTIDE SEQUENCE [LARGE SCALE GENOMIC DNA]</scope>
    <source>
        <strain evidence="5 6">JCM 8542</strain>
    </source>
</reference>
<dbReference type="NCBIfam" id="TIGR01549">
    <property type="entry name" value="HAD-SF-IA-v1"/>
    <property type="match status" value="1"/>
</dbReference>
<evidence type="ECO:0000256" key="3">
    <source>
        <dbReference type="ARBA" id="ARBA00022801"/>
    </source>
</evidence>
<accession>A0ABN0T8Y5</accession>
<dbReference type="RefSeq" id="WP_304988425.1">
    <property type="nucleotide sequence ID" value="NZ_BAAACR010000013.1"/>
</dbReference>
<evidence type="ECO:0000256" key="4">
    <source>
        <dbReference type="ARBA" id="ARBA00022842"/>
    </source>
</evidence>
<dbReference type="InterPro" id="IPR036412">
    <property type="entry name" value="HAD-like_sf"/>
</dbReference>
<keyword evidence="6" id="KW-1185">Reference proteome</keyword>
<dbReference type="EMBL" id="BAAACR010000013">
    <property type="protein sequence ID" value="GAA0215580.1"/>
    <property type="molecule type" value="Genomic_DNA"/>
</dbReference>
<evidence type="ECO:0000313" key="6">
    <source>
        <dbReference type="Proteomes" id="UP001500399"/>
    </source>
</evidence>
<dbReference type="GO" id="GO:0016787">
    <property type="term" value="F:hydrolase activity"/>
    <property type="evidence" value="ECO:0007669"/>
    <property type="project" value="UniProtKB-KW"/>
</dbReference>
<evidence type="ECO:0000313" key="5">
    <source>
        <dbReference type="EMBL" id="GAA0215580.1"/>
    </source>
</evidence>
<protein>
    <submittedName>
        <fullName evidence="5">HAD family hydrolase</fullName>
    </submittedName>
</protein>
<sequence>MDIRGVVFDVDDTLYDMAQPFFGAYQRLYGARYELPVQSLFLAFRRHSDECFADAQTGRMSMEELYIYRVRMTLRDYGIAVTDAEALAFQRTYMELQYQIRLSPVMTALLDDLRKVVRLGVITNGESRHQRNKLRSLDVSRWIPKDQIIVSGDYPFRKPDVRIFREMENRLDRTPENLLYVGDAFDLDIEGAHAAGWHSIWFNHRRRCIPTGAEIRPNAEVHSEEELCAVLRDYLAK</sequence>
<dbReference type="InterPro" id="IPR006439">
    <property type="entry name" value="HAD-SF_hydro_IA"/>
</dbReference>
<evidence type="ECO:0000256" key="2">
    <source>
        <dbReference type="ARBA" id="ARBA00022723"/>
    </source>
</evidence>
<dbReference type="PANTHER" id="PTHR46470">
    <property type="entry name" value="N-ACYLNEURAMINATE-9-PHOSPHATASE"/>
    <property type="match status" value="1"/>
</dbReference>
<dbReference type="InterPro" id="IPR023214">
    <property type="entry name" value="HAD_sf"/>
</dbReference>
<dbReference type="SFLD" id="SFLDG01129">
    <property type="entry name" value="C1.5:_HAD__Beta-PGM__Phosphata"/>
    <property type="match status" value="1"/>
</dbReference>
<dbReference type="SUPFAM" id="SSF56784">
    <property type="entry name" value="HAD-like"/>
    <property type="match status" value="1"/>
</dbReference>
<keyword evidence="3 5" id="KW-0378">Hydrolase</keyword>
<gene>
    <name evidence="5" type="ORF">GCM10008919_18500</name>
</gene>
<dbReference type="Gene3D" id="3.40.50.1000">
    <property type="entry name" value="HAD superfamily/HAD-like"/>
    <property type="match status" value="1"/>
</dbReference>
<dbReference type="Proteomes" id="UP001500399">
    <property type="component" value="Unassembled WGS sequence"/>
</dbReference>
<organism evidence="5 6">
    <name type="scientific">Selenomonas dianae</name>
    <dbReference type="NCBI Taxonomy" id="135079"/>
    <lineage>
        <taxon>Bacteria</taxon>
        <taxon>Bacillati</taxon>
        <taxon>Bacillota</taxon>
        <taxon>Negativicutes</taxon>
        <taxon>Selenomonadales</taxon>
        <taxon>Selenomonadaceae</taxon>
        <taxon>Selenomonas</taxon>
    </lineage>
</organism>
<dbReference type="PANTHER" id="PTHR46470:SF2">
    <property type="entry name" value="GLYCERALDEHYDE 3-PHOSPHATE PHOSPHATASE"/>
    <property type="match status" value="1"/>
</dbReference>